<proteinExistence type="inferred from homology"/>
<accession>A0A369P3C0</accession>
<comment type="cofactor">
    <cofactor evidence="1">
        <name>FMN</name>
        <dbReference type="ChEBI" id="CHEBI:58210"/>
    </cofactor>
</comment>
<evidence type="ECO:0000313" key="12">
    <source>
        <dbReference type="Proteomes" id="UP000253805"/>
    </source>
</evidence>
<dbReference type="InterPro" id="IPR027477">
    <property type="entry name" value="Succ_DH/fumarate_Rdtase_cat_sf"/>
</dbReference>
<keyword evidence="8" id="KW-0560">Oxidoreductase</keyword>
<dbReference type="EC" id="1.3.99.33" evidence="4"/>
<dbReference type="EMBL" id="PPUT01000002">
    <property type="protein sequence ID" value="RDC46611.1"/>
    <property type="molecule type" value="Genomic_DNA"/>
</dbReference>
<sequence>MRRATQFDGKNAKKQKEGISMSDILTRRSFLKYGAAASLSVAGAASIAGCAPKSLGQTGGAAPLSADDVEWDGAFDVIVVGFGGAGAASAISAAEEDAHVLLVDKAPEGHEGGNTRYCAQLFVSIENVEDGLKHYQALRGNHDTPDDVLEAYVNGMCQIKDILESWGADREAMADFTDLGMANLTVEYPELEGASAVRTNLIDGVLMKSGMWRFLKKGVVARKDKIDCWYESPAKSLIQDKRTGTIVGVRIMRAGKLVNIAARNGVVLALGGFENNPSLRETYLGYPVMNPIGTLYNEGDGIAMTADVGAQMWHMNAWENLGCSLSQFSDRVRNVGQKLFWETGSFILVGGDARRYINESLEPRHGHLKVGGSWLMPTRPERNIFIFDQNQIDTVKHPYGNWSDDFSAEVENGKLVKADTITALAEALNLDAETLQHTVDLYNESALSGEPDAFGRSPENMVPLRAPYYAYEVQVSILNTQGGPKRSAAAEALNWANQPIGHLYTAGEFGGVTSNMYQGGGNIAECIVFGKIAGANAAAPKEDSLEMDDSALEFGPGSGDVSIYDTSFDEQLAEGETIGMGEGIGGPIVVKVRSNGSTIENVEVLHQCETEGVGDAKPDEVAQLVIADGTTENFSLKHMDVISGATTSCDGTITAINAALGNPEPIYTIAVTAKGIITPTGLKPLS</sequence>
<evidence type="ECO:0000256" key="3">
    <source>
        <dbReference type="ARBA" id="ARBA00008040"/>
    </source>
</evidence>
<dbReference type="Gene3D" id="3.90.700.10">
    <property type="entry name" value="Succinate dehydrogenase/fumarate reductase flavoprotein, catalytic domain"/>
    <property type="match status" value="1"/>
</dbReference>
<dbReference type="SUPFAM" id="SSF51905">
    <property type="entry name" value="FAD/NAD(P)-binding domain"/>
    <property type="match status" value="1"/>
</dbReference>
<keyword evidence="6" id="KW-0285">Flavoprotein</keyword>
<protein>
    <recommendedName>
        <fullName evidence="5">Urocanate reductase</fullName>
        <ecNumber evidence="4">1.3.99.33</ecNumber>
    </recommendedName>
</protein>
<dbReference type="InterPro" id="IPR050315">
    <property type="entry name" value="FAD-oxidoreductase_2"/>
</dbReference>
<dbReference type="InterPro" id="IPR003953">
    <property type="entry name" value="FAD-dep_OxRdtase_2_FAD-bd"/>
</dbReference>
<dbReference type="InterPro" id="IPR006311">
    <property type="entry name" value="TAT_signal"/>
</dbReference>
<dbReference type="Pfam" id="PF04205">
    <property type="entry name" value="FMN_bind"/>
    <property type="match status" value="1"/>
</dbReference>
<name>A0A369P3C0_9ACTN</name>
<dbReference type="PROSITE" id="PS51318">
    <property type="entry name" value="TAT"/>
    <property type="match status" value="1"/>
</dbReference>
<evidence type="ECO:0000256" key="9">
    <source>
        <dbReference type="ARBA" id="ARBA00049922"/>
    </source>
</evidence>
<evidence type="ECO:0000256" key="2">
    <source>
        <dbReference type="ARBA" id="ARBA00001974"/>
    </source>
</evidence>
<dbReference type="PANTHER" id="PTHR43400:SF7">
    <property type="entry name" value="FAD-DEPENDENT OXIDOREDUCTASE 2 FAD BINDING DOMAIN-CONTAINING PROTEIN"/>
    <property type="match status" value="1"/>
</dbReference>
<keyword evidence="7" id="KW-0274">FAD</keyword>
<organism evidence="11 12">
    <name type="scientific">Adlercreutzia equolifaciens subsp. celatus</name>
    <dbReference type="NCBI Taxonomy" id="394340"/>
    <lineage>
        <taxon>Bacteria</taxon>
        <taxon>Bacillati</taxon>
        <taxon>Actinomycetota</taxon>
        <taxon>Coriobacteriia</taxon>
        <taxon>Eggerthellales</taxon>
        <taxon>Eggerthellaceae</taxon>
        <taxon>Adlercreutzia</taxon>
    </lineage>
</organism>
<gene>
    <name evidence="11" type="ORF">C1850_01415</name>
</gene>
<evidence type="ECO:0000256" key="8">
    <source>
        <dbReference type="ARBA" id="ARBA00023002"/>
    </source>
</evidence>
<evidence type="ECO:0000256" key="4">
    <source>
        <dbReference type="ARBA" id="ARBA00013137"/>
    </source>
</evidence>
<dbReference type="GO" id="GO:0010181">
    <property type="term" value="F:FMN binding"/>
    <property type="evidence" value="ECO:0007669"/>
    <property type="project" value="InterPro"/>
</dbReference>
<evidence type="ECO:0000313" key="11">
    <source>
        <dbReference type="EMBL" id="RDC46611.1"/>
    </source>
</evidence>
<evidence type="ECO:0000259" key="10">
    <source>
        <dbReference type="SMART" id="SM00900"/>
    </source>
</evidence>
<dbReference type="Gene3D" id="3.50.50.60">
    <property type="entry name" value="FAD/NAD(P)-binding domain"/>
    <property type="match status" value="1"/>
</dbReference>
<evidence type="ECO:0000256" key="7">
    <source>
        <dbReference type="ARBA" id="ARBA00022827"/>
    </source>
</evidence>
<reference evidence="11 12" key="1">
    <citation type="journal article" date="2018" name="Elife">
        <title>Discovery and characterization of a prevalent human gut bacterial enzyme sufficient for the inactivation of a family of plant toxins.</title>
        <authorList>
            <person name="Koppel N."/>
            <person name="Bisanz J.E."/>
            <person name="Pandelia M.E."/>
            <person name="Turnbaugh P.J."/>
            <person name="Balskus E.P."/>
        </authorList>
    </citation>
    <scope>NUCLEOTIDE SEQUENCE [LARGE SCALE GENOMIC DNA]</scope>
    <source>
        <strain evidence="11 12">OB21 GAM 11</strain>
    </source>
</reference>
<evidence type="ECO:0000256" key="1">
    <source>
        <dbReference type="ARBA" id="ARBA00001917"/>
    </source>
</evidence>
<comment type="similarity">
    <text evidence="3">Belongs to the FAD-dependent oxidoreductase 2 family. FRD/SDH subfamily.</text>
</comment>
<dbReference type="InterPro" id="IPR036188">
    <property type="entry name" value="FAD/NAD-bd_sf"/>
</dbReference>
<dbReference type="SUPFAM" id="SSF56425">
    <property type="entry name" value="Succinate dehydrogenase/fumarate reductase flavoprotein, catalytic domain"/>
    <property type="match status" value="1"/>
</dbReference>
<dbReference type="SMART" id="SM00900">
    <property type="entry name" value="FMN_bind"/>
    <property type="match status" value="1"/>
</dbReference>
<evidence type="ECO:0000256" key="5">
    <source>
        <dbReference type="ARBA" id="ARBA00015872"/>
    </source>
</evidence>
<dbReference type="Pfam" id="PF00890">
    <property type="entry name" value="FAD_binding_2"/>
    <property type="match status" value="1"/>
</dbReference>
<dbReference type="PANTHER" id="PTHR43400">
    <property type="entry name" value="FUMARATE REDUCTASE"/>
    <property type="match status" value="1"/>
</dbReference>
<comment type="catalytic activity">
    <reaction evidence="9">
        <text>dihydrourocanate + A = urocanate + AH2</text>
        <dbReference type="Rhea" id="RHEA:36059"/>
        <dbReference type="ChEBI" id="CHEBI:13193"/>
        <dbReference type="ChEBI" id="CHEBI:17499"/>
        <dbReference type="ChEBI" id="CHEBI:27247"/>
        <dbReference type="ChEBI" id="CHEBI:72991"/>
        <dbReference type="EC" id="1.3.99.33"/>
    </reaction>
</comment>
<dbReference type="GO" id="GO:0033765">
    <property type="term" value="F:steroid dehydrogenase activity, acting on the CH-CH group of donors"/>
    <property type="evidence" value="ECO:0007669"/>
    <property type="project" value="UniProtKB-ARBA"/>
</dbReference>
<evidence type="ECO:0000256" key="6">
    <source>
        <dbReference type="ARBA" id="ARBA00022630"/>
    </source>
</evidence>
<comment type="caution">
    <text evidence="11">The sequence shown here is derived from an EMBL/GenBank/DDBJ whole genome shotgun (WGS) entry which is preliminary data.</text>
</comment>
<feature type="domain" description="FMN-binding" evidence="10">
    <location>
        <begin position="583"/>
        <end position="663"/>
    </location>
</feature>
<dbReference type="GO" id="GO:0016020">
    <property type="term" value="C:membrane"/>
    <property type="evidence" value="ECO:0007669"/>
    <property type="project" value="InterPro"/>
</dbReference>
<comment type="cofactor">
    <cofactor evidence="2">
        <name>FAD</name>
        <dbReference type="ChEBI" id="CHEBI:57692"/>
    </cofactor>
</comment>
<dbReference type="InterPro" id="IPR007329">
    <property type="entry name" value="FMN-bd"/>
</dbReference>
<dbReference type="Proteomes" id="UP000253805">
    <property type="component" value="Unassembled WGS sequence"/>
</dbReference>
<dbReference type="AlphaFoldDB" id="A0A369P3C0"/>